<organism evidence="2 3">
    <name type="scientific">Leifsonia virtsii</name>
    <dbReference type="NCBI Taxonomy" id="3035915"/>
    <lineage>
        <taxon>Bacteria</taxon>
        <taxon>Bacillati</taxon>
        <taxon>Actinomycetota</taxon>
        <taxon>Actinomycetes</taxon>
        <taxon>Micrococcales</taxon>
        <taxon>Microbacteriaceae</taxon>
        <taxon>Leifsonia</taxon>
    </lineage>
</organism>
<dbReference type="Proteomes" id="UP001174210">
    <property type="component" value="Unassembled WGS sequence"/>
</dbReference>
<accession>A0ABT8IW87</accession>
<evidence type="ECO:0000313" key="2">
    <source>
        <dbReference type="EMBL" id="MDN4597070.1"/>
    </source>
</evidence>
<keyword evidence="3" id="KW-1185">Reference proteome</keyword>
<dbReference type="RefSeq" id="WP_301217691.1">
    <property type="nucleotide sequence ID" value="NZ_JAROCB010000002.1"/>
</dbReference>
<reference evidence="2" key="1">
    <citation type="submission" date="2023-03" db="EMBL/GenBank/DDBJ databases">
        <title>MT1 and MT2 Draft Genomes of Novel Species.</title>
        <authorList>
            <person name="Venkateswaran K."/>
        </authorList>
    </citation>
    <scope>NUCLEOTIDE SEQUENCE</scope>
    <source>
        <strain evidence="2">F6_8S_P_1A</strain>
    </source>
</reference>
<proteinExistence type="predicted"/>
<dbReference type="Gene3D" id="3.30.720.110">
    <property type="match status" value="1"/>
</dbReference>
<evidence type="ECO:0000313" key="3">
    <source>
        <dbReference type="Proteomes" id="UP001174210"/>
    </source>
</evidence>
<dbReference type="SUPFAM" id="SSF54593">
    <property type="entry name" value="Glyoxalase/Bleomycin resistance protein/Dihydroxybiphenyl dioxygenase"/>
    <property type="match status" value="1"/>
</dbReference>
<dbReference type="EMBL" id="JAROCB010000002">
    <property type="protein sequence ID" value="MDN4597070.1"/>
    <property type="molecule type" value="Genomic_DNA"/>
</dbReference>
<dbReference type="InterPro" id="IPR004360">
    <property type="entry name" value="Glyas_Fos-R_dOase_dom"/>
</dbReference>
<dbReference type="PANTHER" id="PTHR34109">
    <property type="entry name" value="BNAUNNG04460D PROTEIN-RELATED"/>
    <property type="match status" value="1"/>
</dbReference>
<dbReference type="InterPro" id="IPR037523">
    <property type="entry name" value="VOC_core"/>
</dbReference>
<gene>
    <name evidence="2" type="ORF">P5G59_07950</name>
</gene>
<dbReference type="PANTHER" id="PTHR34109:SF1">
    <property type="entry name" value="VOC DOMAIN-CONTAINING PROTEIN"/>
    <property type="match status" value="1"/>
</dbReference>
<dbReference type="InterPro" id="IPR029068">
    <property type="entry name" value="Glyas_Bleomycin-R_OHBP_Dase"/>
</dbReference>
<protein>
    <submittedName>
        <fullName evidence="2">VOC family protein</fullName>
    </submittedName>
</protein>
<dbReference type="Pfam" id="PF00903">
    <property type="entry name" value="Glyoxalase"/>
    <property type="match status" value="1"/>
</dbReference>
<dbReference type="Gene3D" id="3.30.720.120">
    <property type="match status" value="1"/>
</dbReference>
<comment type="caution">
    <text evidence="2">The sequence shown here is derived from an EMBL/GenBank/DDBJ whole genome shotgun (WGS) entry which is preliminary data.</text>
</comment>
<evidence type="ECO:0000259" key="1">
    <source>
        <dbReference type="PROSITE" id="PS51819"/>
    </source>
</evidence>
<sequence>MITSATYLSYRDAPAAIAWLEELGFDVLQRQNGPDGTVAHSELRLADTVVLLASDDAPYFPPPLVGASTGVGVYLVTPDVDGMFARAIGSGATSVFPPEDTEWGSRRARVLDPGGREWTFGSYRPGERWVPSD</sequence>
<feature type="domain" description="VOC" evidence="1">
    <location>
        <begin position="1"/>
        <end position="123"/>
    </location>
</feature>
<dbReference type="PROSITE" id="PS51819">
    <property type="entry name" value="VOC"/>
    <property type="match status" value="1"/>
</dbReference>
<name>A0ABT8IW87_9MICO</name>